<feature type="compositionally biased region" description="Basic and acidic residues" evidence="1">
    <location>
        <begin position="74"/>
        <end position="84"/>
    </location>
</feature>
<protein>
    <submittedName>
        <fullName evidence="2">Uncharacterized protein</fullName>
    </submittedName>
</protein>
<sequence length="198" mass="21804">DDQTPDKYDPGQQDRIPQIVKPPQYVTHSTTTDRYWNHGQDYGPGEEEGLPERVLQGSDGQDVPDPGRGQRLLSAEDQRGEDRKIHRRGPPGRGQPSAQISGDPRERLSIEQGRESRGETPSFPGDLRRGVVLLDCERGGVKPGCPVALSPVPAGRSGRSPRRHCVRLADCTVGLSNLSLPLLSSDYFCRAKAERCMQ</sequence>
<dbReference type="EMBL" id="AGNL01036256">
    <property type="protein sequence ID" value="EJK54172.1"/>
    <property type="molecule type" value="Genomic_DNA"/>
</dbReference>
<reference evidence="2 3" key="1">
    <citation type="journal article" date="2012" name="Genome Biol.">
        <title>Genome and low-iron response of an oceanic diatom adapted to chronic iron limitation.</title>
        <authorList>
            <person name="Lommer M."/>
            <person name="Specht M."/>
            <person name="Roy A.S."/>
            <person name="Kraemer L."/>
            <person name="Andreson R."/>
            <person name="Gutowska M.A."/>
            <person name="Wolf J."/>
            <person name="Bergner S.V."/>
            <person name="Schilhabel M.B."/>
            <person name="Klostermeier U.C."/>
            <person name="Beiko R.G."/>
            <person name="Rosenstiel P."/>
            <person name="Hippler M."/>
            <person name="Laroche J."/>
        </authorList>
    </citation>
    <scope>NUCLEOTIDE SEQUENCE [LARGE SCALE GENOMIC DNA]</scope>
    <source>
        <strain evidence="2 3">CCMP1005</strain>
    </source>
</reference>
<feature type="non-terminal residue" evidence="2">
    <location>
        <position position="1"/>
    </location>
</feature>
<gene>
    <name evidence="2" type="ORF">THAOC_26263</name>
</gene>
<comment type="caution">
    <text evidence="2">The sequence shown here is derived from an EMBL/GenBank/DDBJ whole genome shotgun (WGS) entry which is preliminary data.</text>
</comment>
<evidence type="ECO:0000313" key="3">
    <source>
        <dbReference type="Proteomes" id="UP000266841"/>
    </source>
</evidence>
<name>K0S5M6_THAOC</name>
<organism evidence="2 3">
    <name type="scientific">Thalassiosira oceanica</name>
    <name type="common">Marine diatom</name>
    <dbReference type="NCBI Taxonomy" id="159749"/>
    <lineage>
        <taxon>Eukaryota</taxon>
        <taxon>Sar</taxon>
        <taxon>Stramenopiles</taxon>
        <taxon>Ochrophyta</taxon>
        <taxon>Bacillariophyta</taxon>
        <taxon>Coscinodiscophyceae</taxon>
        <taxon>Thalassiosirophycidae</taxon>
        <taxon>Thalassiosirales</taxon>
        <taxon>Thalassiosiraceae</taxon>
        <taxon>Thalassiosira</taxon>
    </lineage>
</organism>
<keyword evidence="3" id="KW-1185">Reference proteome</keyword>
<dbReference type="AlphaFoldDB" id="K0S5M6"/>
<dbReference type="Proteomes" id="UP000266841">
    <property type="component" value="Unassembled WGS sequence"/>
</dbReference>
<evidence type="ECO:0000256" key="1">
    <source>
        <dbReference type="SAM" id="MobiDB-lite"/>
    </source>
</evidence>
<feature type="region of interest" description="Disordered" evidence="1">
    <location>
        <begin position="1"/>
        <end position="126"/>
    </location>
</feature>
<accession>K0S5M6</accession>
<proteinExistence type="predicted"/>
<evidence type="ECO:0000313" key="2">
    <source>
        <dbReference type="EMBL" id="EJK54172.1"/>
    </source>
</evidence>
<feature type="compositionally biased region" description="Basic and acidic residues" evidence="1">
    <location>
        <begin position="103"/>
        <end position="118"/>
    </location>
</feature>